<dbReference type="EMBL" id="LR812490">
    <property type="protein sequence ID" value="CAC5342608.1"/>
    <property type="molecule type" value="Genomic_DNA"/>
</dbReference>
<evidence type="ECO:0000256" key="2">
    <source>
        <dbReference type="SAM" id="Phobius"/>
    </source>
</evidence>
<name>A0A6J7ZFM5_PLARU</name>
<accession>A0A6J7ZFM5</accession>
<dbReference type="InterPro" id="IPR021435">
    <property type="entry name" value="DUF3084"/>
</dbReference>
<evidence type="ECO:0000313" key="4">
    <source>
        <dbReference type="Proteomes" id="UP000196521"/>
    </source>
</evidence>
<keyword evidence="1" id="KW-0175">Coiled coil</keyword>
<feature type="transmembrane region" description="Helical" evidence="2">
    <location>
        <begin position="43"/>
        <end position="66"/>
    </location>
</feature>
<dbReference type="Pfam" id="PF11283">
    <property type="entry name" value="DUF3084"/>
    <property type="match status" value="1"/>
</dbReference>
<comment type="caution">
    <text evidence="3">The sequence shown here is derived from an EMBL/GenBank/DDBJ whole genome shotgun (WGS) entry which is preliminary data.</text>
</comment>
<keyword evidence="2" id="KW-1133">Transmembrane helix</keyword>
<evidence type="ECO:0000313" key="3">
    <source>
        <dbReference type="EMBL" id="CAC5342608.1"/>
    </source>
</evidence>
<sequence length="187" mass="20987">MTAGIILVISILVLGGVIATVSDRLGTKVGKARLSLFNLRPRNTAMVVTILTGSVLSALTLGILFASSKPLRRGVFQIDQIQSRLNDARKDLTRTEDEKRRVEKDLTRAKTEINTAMAQLNMINQSLQTAQSQAVKTAEELEKTQNQLGDLRKQLQDIQIERKATEAELKNRENRLQEVFKQKKVYN</sequence>
<organism evidence="3 4">
    <name type="scientific">Planktothrix rubescens CCAP 1459/22</name>
    <dbReference type="NCBI Taxonomy" id="329571"/>
    <lineage>
        <taxon>Bacteria</taxon>
        <taxon>Bacillati</taxon>
        <taxon>Cyanobacteriota</taxon>
        <taxon>Cyanophyceae</taxon>
        <taxon>Oscillatoriophycideae</taxon>
        <taxon>Oscillatoriales</taxon>
        <taxon>Microcoleaceae</taxon>
        <taxon>Planktothrix</taxon>
    </lineage>
</organism>
<dbReference type="InterPro" id="IPR027417">
    <property type="entry name" value="P-loop_NTPase"/>
</dbReference>
<protein>
    <recommendedName>
        <fullName evidence="5">DUF3084 domain-containing protein</fullName>
    </recommendedName>
</protein>
<evidence type="ECO:0008006" key="5">
    <source>
        <dbReference type="Google" id="ProtNLM"/>
    </source>
</evidence>
<keyword evidence="2" id="KW-0472">Membrane</keyword>
<reference evidence="3" key="1">
    <citation type="submission" date="2020-05" db="EMBL/GenBank/DDBJ databases">
        <authorList>
            <consortium name="Genoscope - CEA"/>
            <person name="William W."/>
        </authorList>
    </citation>
    <scope>NUCLEOTIDE SEQUENCE [LARGE SCALE GENOMIC DNA]</scope>
    <source>
        <strain evidence="3">PCC 7821</strain>
    </source>
</reference>
<dbReference type="SUPFAM" id="SSF57997">
    <property type="entry name" value="Tropomyosin"/>
    <property type="match status" value="1"/>
</dbReference>
<proteinExistence type="predicted"/>
<keyword evidence="4" id="KW-1185">Reference proteome</keyword>
<dbReference type="RefSeq" id="WP_071782905.1">
    <property type="nucleotide sequence ID" value="NZ_LR812490.1"/>
</dbReference>
<dbReference type="EMBL" id="CZCZ02000012">
    <property type="protein sequence ID" value="CAC5342608.1"/>
    <property type="molecule type" value="Genomic_DNA"/>
</dbReference>
<feature type="coiled-coil region" evidence="1">
    <location>
        <begin position="78"/>
        <end position="182"/>
    </location>
</feature>
<keyword evidence="2" id="KW-0812">Transmembrane</keyword>
<dbReference type="Gene3D" id="3.40.50.300">
    <property type="entry name" value="P-loop containing nucleotide triphosphate hydrolases"/>
    <property type="match status" value="1"/>
</dbReference>
<gene>
    <name evidence="3" type="ORF">PLAN_20108</name>
</gene>
<evidence type="ECO:0000256" key="1">
    <source>
        <dbReference type="SAM" id="Coils"/>
    </source>
</evidence>
<dbReference type="Proteomes" id="UP000196521">
    <property type="component" value="Chromosome"/>
</dbReference>
<dbReference type="AlphaFoldDB" id="A0A6J7ZFM5"/>